<reference evidence="3 4" key="1">
    <citation type="submission" date="2024-01" db="EMBL/GenBank/DDBJ databases">
        <authorList>
            <person name="Allen C."/>
            <person name="Tagirdzhanova G."/>
        </authorList>
    </citation>
    <scope>NUCLEOTIDE SEQUENCE [LARGE SCALE GENOMIC DNA]</scope>
</reference>
<dbReference type="InterPro" id="IPR013830">
    <property type="entry name" value="SGNH_hydro"/>
</dbReference>
<dbReference type="PANTHER" id="PTHR43695">
    <property type="entry name" value="PUTATIVE (AFU_ORTHOLOGUE AFUA_2G17250)-RELATED"/>
    <property type="match status" value="1"/>
</dbReference>
<dbReference type="InterPro" id="IPR036514">
    <property type="entry name" value="SGNH_hydro_sf"/>
</dbReference>
<protein>
    <recommendedName>
        <fullName evidence="2">SGNH hydrolase-type esterase domain-containing protein</fullName>
    </recommendedName>
</protein>
<keyword evidence="1" id="KW-0812">Transmembrane</keyword>
<keyword evidence="1" id="KW-0472">Membrane</keyword>
<dbReference type="Gene3D" id="3.40.50.1110">
    <property type="entry name" value="SGNH hydrolase"/>
    <property type="match status" value="1"/>
</dbReference>
<evidence type="ECO:0000313" key="3">
    <source>
        <dbReference type="EMBL" id="CAK7213793.1"/>
    </source>
</evidence>
<dbReference type="EMBL" id="CAWUHC010000010">
    <property type="protein sequence ID" value="CAK7213793.1"/>
    <property type="molecule type" value="Genomic_DNA"/>
</dbReference>
<feature type="transmembrane region" description="Helical" evidence="1">
    <location>
        <begin position="12"/>
        <end position="32"/>
    </location>
</feature>
<evidence type="ECO:0000259" key="2">
    <source>
        <dbReference type="Pfam" id="PF13472"/>
    </source>
</evidence>
<evidence type="ECO:0000313" key="4">
    <source>
        <dbReference type="Proteomes" id="UP001642406"/>
    </source>
</evidence>
<keyword evidence="4" id="KW-1185">Reference proteome</keyword>
<name>A0ABP0B2K6_9PEZI</name>
<sequence length="338" mass="36467">MLFNATQPARSRLRYFFFAAVGVFGILALWTASSSDGKKLTKTVAAWPAAVASHFSDEDDNISSTDSIAASDANSSDLANPPHFILIGDSTTRGQAEDGGGWGNAFLWQLSRGATGVNRGVNGALSTGYFGSPMWEQAMLEIRQAVVFRTVYVTIQFGHNDQAPNSNVTLDLYQQALAGMARDVLANGGVPIMVTPLARRDFEADGVTVVDNLKEYRERTMMAYQDVLNEQQPGDKPARLIHLNEASLAYIGAIGKTAAHHYNKYHPFLPDTTHLNELGAIIFGRIVADLMLGHPPTLVPSGQKDPWAPGKGNDDSGMSAYIAPNPHLSGLIWHGDAI</sequence>
<dbReference type="Pfam" id="PF13472">
    <property type="entry name" value="Lipase_GDSL_2"/>
    <property type="match status" value="1"/>
</dbReference>
<evidence type="ECO:0000256" key="1">
    <source>
        <dbReference type="SAM" id="Phobius"/>
    </source>
</evidence>
<dbReference type="Proteomes" id="UP001642406">
    <property type="component" value="Unassembled WGS sequence"/>
</dbReference>
<dbReference type="InterPro" id="IPR037459">
    <property type="entry name" value="RhgT-like"/>
</dbReference>
<gene>
    <name evidence="3" type="ORF">SBRCBS47491_001926</name>
</gene>
<comment type="caution">
    <text evidence="3">The sequence shown here is derived from an EMBL/GenBank/DDBJ whole genome shotgun (WGS) entry which is preliminary data.</text>
</comment>
<dbReference type="PANTHER" id="PTHR43695:SF2">
    <property type="entry name" value="PUTATIVE (AFU_ORTHOLOGUE AFUA_2G17250)-RELATED"/>
    <property type="match status" value="1"/>
</dbReference>
<organism evidence="3 4">
    <name type="scientific">Sporothrix bragantina</name>
    <dbReference type="NCBI Taxonomy" id="671064"/>
    <lineage>
        <taxon>Eukaryota</taxon>
        <taxon>Fungi</taxon>
        <taxon>Dikarya</taxon>
        <taxon>Ascomycota</taxon>
        <taxon>Pezizomycotina</taxon>
        <taxon>Sordariomycetes</taxon>
        <taxon>Sordariomycetidae</taxon>
        <taxon>Ophiostomatales</taxon>
        <taxon>Ophiostomataceae</taxon>
        <taxon>Sporothrix</taxon>
    </lineage>
</organism>
<feature type="domain" description="SGNH hydrolase-type esterase" evidence="2">
    <location>
        <begin position="86"/>
        <end position="245"/>
    </location>
</feature>
<dbReference type="SUPFAM" id="SSF52266">
    <property type="entry name" value="SGNH hydrolase"/>
    <property type="match status" value="1"/>
</dbReference>
<proteinExistence type="predicted"/>
<keyword evidence="1" id="KW-1133">Transmembrane helix</keyword>
<accession>A0ABP0B2K6</accession>